<accession>A0AAV7VD78</accession>
<protein>
    <submittedName>
        <fullName evidence="2">Uncharacterized protein</fullName>
    </submittedName>
</protein>
<sequence length="196" mass="20896">MTPWSDLTGDGAAQRALHQTPLLARPEQAPVQTQGRAQAPSKAGGAPPDPPVRGSCPNRSPQMPGRPQRAARACQEPPSPPAPREGKHCTPWGCRATEAAGPRSDVTAEPSRSRRKSPRPRPAPAHSQRQLLLRRPRWQPVGSNTEARLQHHGPSTDPSPPLSCSQPAAAEPPPARDQERAGALPPARTRPARGVL</sequence>
<keyword evidence="3" id="KW-1185">Reference proteome</keyword>
<name>A0AAV7VD78_PLEWA</name>
<gene>
    <name evidence="2" type="ORF">NDU88_002571</name>
</gene>
<proteinExistence type="predicted"/>
<dbReference type="Proteomes" id="UP001066276">
    <property type="component" value="Chromosome 2_1"/>
</dbReference>
<feature type="region of interest" description="Disordered" evidence="1">
    <location>
        <begin position="1"/>
        <end position="196"/>
    </location>
</feature>
<evidence type="ECO:0000256" key="1">
    <source>
        <dbReference type="SAM" id="MobiDB-lite"/>
    </source>
</evidence>
<reference evidence="2" key="1">
    <citation type="journal article" date="2022" name="bioRxiv">
        <title>Sequencing and chromosome-scale assembly of the giantPleurodeles waltlgenome.</title>
        <authorList>
            <person name="Brown T."/>
            <person name="Elewa A."/>
            <person name="Iarovenko S."/>
            <person name="Subramanian E."/>
            <person name="Araus A.J."/>
            <person name="Petzold A."/>
            <person name="Susuki M."/>
            <person name="Suzuki K.-i.T."/>
            <person name="Hayashi T."/>
            <person name="Toyoda A."/>
            <person name="Oliveira C."/>
            <person name="Osipova E."/>
            <person name="Leigh N.D."/>
            <person name="Simon A."/>
            <person name="Yun M.H."/>
        </authorList>
    </citation>
    <scope>NUCLEOTIDE SEQUENCE</scope>
    <source>
        <strain evidence="2">20211129_DDA</strain>
        <tissue evidence="2">Liver</tissue>
    </source>
</reference>
<organism evidence="2 3">
    <name type="scientific">Pleurodeles waltl</name>
    <name type="common">Iberian ribbed newt</name>
    <dbReference type="NCBI Taxonomy" id="8319"/>
    <lineage>
        <taxon>Eukaryota</taxon>
        <taxon>Metazoa</taxon>
        <taxon>Chordata</taxon>
        <taxon>Craniata</taxon>
        <taxon>Vertebrata</taxon>
        <taxon>Euteleostomi</taxon>
        <taxon>Amphibia</taxon>
        <taxon>Batrachia</taxon>
        <taxon>Caudata</taxon>
        <taxon>Salamandroidea</taxon>
        <taxon>Salamandridae</taxon>
        <taxon>Pleurodelinae</taxon>
        <taxon>Pleurodeles</taxon>
    </lineage>
</organism>
<evidence type="ECO:0000313" key="3">
    <source>
        <dbReference type="Proteomes" id="UP001066276"/>
    </source>
</evidence>
<dbReference type="EMBL" id="JANPWB010000003">
    <property type="protein sequence ID" value="KAJ1198732.1"/>
    <property type="molecule type" value="Genomic_DNA"/>
</dbReference>
<comment type="caution">
    <text evidence="2">The sequence shown here is derived from an EMBL/GenBank/DDBJ whole genome shotgun (WGS) entry which is preliminary data.</text>
</comment>
<evidence type="ECO:0000313" key="2">
    <source>
        <dbReference type="EMBL" id="KAJ1198732.1"/>
    </source>
</evidence>
<dbReference type="AlphaFoldDB" id="A0AAV7VD78"/>